<feature type="region of interest" description="Disordered" evidence="1">
    <location>
        <begin position="138"/>
        <end position="164"/>
    </location>
</feature>
<evidence type="ECO:0000313" key="3">
    <source>
        <dbReference type="Proteomes" id="UP000750711"/>
    </source>
</evidence>
<organism evidence="2 3">
    <name type="scientific">Trichoglossum hirsutum</name>
    <dbReference type="NCBI Taxonomy" id="265104"/>
    <lineage>
        <taxon>Eukaryota</taxon>
        <taxon>Fungi</taxon>
        <taxon>Dikarya</taxon>
        <taxon>Ascomycota</taxon>
        <taxon>Pezizomycotina</taxon>
        <taxon>Geoglossomycetes</taxon>
        <taxon>Geoglossales</taxon>
        <taxon>Geoglossaceae</taxon>
        <taxon>Trichoglossum</taxon>
    </lineage>
</organism>
<dbReference type="AlphaFoldDB" id="A0A9P8LF50"/>
<feature type="compositionally biased region" description="Polar residues" evidence="1">
    <location>
        <begin position="242"/>
        <end position="254"/>
    </location>
</feature>
<reference evidence="2" key="1">
    <citation type="submission" date="2021-03" db="EMBL/GenBank/DDBJ databases">
        <title>Comparative genomics and phylogenomic investigation of the class Geoglossomycetes provide insights into ecological specialization and systematics.</title>
        <authorList>
            <person name="Melie T."/>
            <person name="Pirro S."/>
            <person name="Miller A.N."/>
            <person name="Quandt A."/>
        </authorList>
    </citation>
    <scope>NUCLEOTIDE SEQUENCE</scope>
    <source>
        <strain evidence="2">CAQ_001_2017</strain>
    </source>
</reference>
<sequence>MTTNLPKGFVTNSESIPGDIGRIGTVDVEEIFRLWKDVLQNDVGLRLENLFWRIWGSDRIRGNIKGSALAKLFIRISRPQTAQQNAPVQSPRSRKGLSEIQSVRNARVPTLPSSLLSSLQRISPAHLDQLRSQASLEALPVPPVKQSPSASPERSKATLPPPILKKFYGDATEGISRVATQAIREESGSSISPAIDIAPRPPTPPKPRKDTASSVKRKRTSFVASTVVSARRKPALVKRKLSQSPTAGHTSPLSQDEREPGPREFTAAQTTLVSKLSIKGSRLSPWSDRAGADLKGSRIHPALETGSVDISRQTQNKLKLEGYTGIERSKSDSGRANPGVSADGEYPKADWLVERDFRSKFVDKRRQEGLSFLLGHPSTSKTGPTLAQSSMEATATIGTGENSTTKVLTRGKKVIVVDDVVPLRSEGLSPHQLLGDTDEPLAPLPRTKSQLTFLLERDRALKAQEKQKTQKTSS</sequence>
<gene>
    <name evidence="2" type="ORF">GP486_002401</name>
</gene>
<keyword evidence="3" id="KW-1185">Reference proteome</keyword>
<name>A0A9P8LF50_9PEZI</name>
<feature type="region of interest" description="Disordered" evidence="1">
    <location>
        <begin position="184"/>
        <end position="263"/>
    </location>
</feature>
<evidence type="ECO:0000313" key="2">
    <source>
        <dbReference type="EMBL" id="KAH0563028.1"/>
    </source>
</evidence>
<dbReference type="Proteomes" id="UP000750711">
    <property type="component" value="Unassembled WGS sequence"/>
</dbReference>
<protein>
    <recommendedName>
        <fullName evidence="4">Nitrogen regulatory protein areA GATA-like domain-containing protein</fullName>
    </recommendedName>
</protein>
<feature type="region of interest" description="Disordered" evidence="1">
    <location>
        <begin position="324"/>
        <end position="344"/>
    </location>
</feature>
<dbReference type="EMBL" id="JAGHQM010000265">
    <property type="protein sequence ID" value="KAH0563028.1"/>
    <property type="molecule type" value="Genomic_DNA"/>
</dbReference>
<accession>A0A9P8LF50</accession>
<comment type="caution">
    <text evidence="2">The sequence shown here is derived from an EMBL/GenBank/DDBJ whole genome shotgun (WGS) entry which is preliminary data.</text>
</comment>
<evidence type="ECO:0000256" key="1">
    <source>
        <dbReference type="SAM" id="MobiDB-lite"/>
    </source>
</evidence>
<feature type="compositionally biased region" description="Basic residues" evidence="1">
    <location>
        <begin position="230"/>
        <end position="241"/>
    </location>
</feature>
<evidence type="ECO:0008006" key="4">
    <source>
        <dbReference type="Google" id="ProtNLM"/>
    </source>
</evidence>
<proteinExistence type="predicted"/>